<evidence type="ECO:0000256" key="3">
    <source>
        <dbReference type="SAM" id="MobiDB-lite"/>
    </source>
</evidence>
<dbReference type="eggNOG" id="ENOG502QQ4X">
    <property type="taxonomic scope" value="Eukaryota"/>
</dbReference>
<name>T0PZ04_SAPDV</name>
<dbReference type="SUPFAM" id="SSF52540">
    <property type="entry name" value="P-loop containing nucleoside triphosphate hydrolases"/>
    <property type="match status" value="1"/>
</dbReference>
<dbReference type="EMBL" id="JH767234">
    <property type="protein sequence ID" value="EQC26320.1"/>
    <property type="molecule type" value="Genomic_DNA"/>
</dbReference>
<sequence length="1542" mass="167618">MSSTELSPSQVALAVDAYVGATLRWLALHRGGCFPPTVRGFNVHLPFPVSPETMEQCILPAMKLDKRLVQRHSYCSALCLDLPGRAIAQATIEDVLDEAIPFFTQRMLTFTAKGHTYHSPDVDGMLKPPPHLAKAPIVAKILAALKAHPLVKSAPYKPGLLAFSSKASSSATVDPNDNYATFLTHQVGLFTGRMQTSIEKNLSYHDTDVKSMLKAPAKWDHATVVEHIVARLRENPTVNSVVDAKGRVRFTRLAPPSTISLDAFVDERSAYFLGRMRSITSVGGVYSAADVKSLIMVPDHLDADAAYIRVLAALQACTEVVSTTDTTGRVTFTALGATTSPARSVASAAEDDASVSSIVELMLSDDVTRFRVQLHAALASSSGSFPVRNVRKQMEDHRYISSTNIFAIVRTIVHQLLEDPGIAITENGAKLVRVPGAVLAPLTTPSLTPLTVVTLETARRALTSPVYLGDVSKELETLRLSLAGSLKAVLATLQARDCFQMDTNGFINVNDGAWTKQVEAYIGSQPAERKQPISSLTSRTLPLSPAVPTVDARPTTPSIDDFVEMNVAFFTKRMLERTRDGGMYYVGDTQALLQAGGPHYSVNAFVRILKALRAHPDVVYQVDADGNGYFTQAVRDDVDQYVAQHASLYLGQIADYIAGGNCFFTSYLPSQLRTIVPDTALIEPVVEAVVASLQRNPRFRFATDSTGRAYFTTGQPRLGDTDVLSQQPSSDIEVEPEPSVSDASSSKAMPTTFGKLVKDLTARFTVQMMLTVESNHTRFHVSYLRGELGKTFQGVCLAQGHDVAKLTAAIVEQLKKDPRVIYDASAAVFVKNPDTTHVKGTNATGVKTTTTAPAKGQDADVKKHAAAMLKGMLKLPVTNKRFYVEFIPGIGDYKTSALARAIVAEVAKDTRYVLRTEGVPRPFFERKGETKAPSVKSTPSRAPPTPSRAPTVTSLSMDNAASNGDTSHGPTVVSTAAQLQHTVGALDVVQSPWTPRAVALDAHGVWPHVLLQLASDNTVILIDVESTGANAVHTALYPMLASTAVTKVVYGAHRLAATMAQLHADSIPSVVDLELLMEHQTTRFNVPFAKMLSLLGLPAHPYPRYLDRPDFFDQRPLRAEATQAAAATVSQLLDAYHSSEDDVSCNRDELLTASNQRLHQAIASDGQRSLCFDAQQNQRLVSTEYLQAWRPHDVVSSPPVVIHEDLDDILGLLPPDLAAPLLQPEVSAKLLDIVLDLGRRPWAWVNGARFFLDPSNHDRVVTRDDLDSIVERVGGFGSDNRAGLERQLHRISAIRNRQDRIIALTIRVGRYIEGNAGLIADLLAMEDKNILFLGEPGCGKTTIVREVSRQLATKYNVCIVDTSNEIAGDGDIPHPCVGLARRMMVPSLDDQAAVMVECVQNHTPEVMVIDEIGRPNEVEAARTCKQRGVRIVASAHGDLRKLLKNKPLRGLVGGVESVTVGDALAKEKQKKDDNGPLRKLLAQRGGEPIFEVIVELRRGQYNAWRIVTDAASAVDGILAGEAYEAQLRTRATDGIYYSEQKV</sequence>
<dbReference type="RefSeq" id="XP_008620213.1">
    <property type="nucleotide sequence ID" value="XM_008621991.1"/>
</dbReference>
<keyword evidence="2" id="KW-0067">ATP-binding</keyword>
<keyword evidence="1" id="KW-0547">Nucleotide-binding</keyword>
<dbReference type="SUPFAM" id="SSF53098">
    <property type="entry name" value="Ribonuclease H-like"/>
    <property type="match status" value="1"/>
</dbReference>
<evidence type="ECO:0000256" key="1">
    <source>
        <dbReference type="ARBA" id="ARBA00022741"/>
    </source>
</evidence>
<dbReference type="InterPro" id="IPR045735">
    <property type="entry name" value="Spore_III_AA_AAA+_ATPase"/>
</dbReference>
<feature type="compositionally biased region" description="Polar residues" evidence="3">
    <location>
        <begin position="955"/>
        <end position="969"/>
    </location>
</feature>
<evidence type="ECO:0000313" key="6">
    <source>
        <dbReference type="Proteomes" id="UP000030762"/>
    </source>
</evidence>
<keyword evidence="6" id="KW-1185">Reference proteome</keyword>
<dbReference type="PANTHER" id="PTHR20953:SF3">
    <property type="entry name" value="P-LOOP CONTAINING NUCLEOSIDE TRIPHOSPHATE HYDROLASES SUPERFAMILY PROTEIN"/>
    <property type="match status" value="1"/>
</dbReference>
<dbReference type="STRING" id="1156394.T0PZ04"/>
<dbReference type="Gene3D" id="3.40.50.300">
    <property type="entry name" value="P-loop containing nucleotide triphosphate hydrolases"/>
    <property type="match status" value="1"/>
</dbReference>
<reference evidence="5 6" key="1">
    <citation type="submission" date="2012-04" db="EMBL/GenBank/DDBJ databases">
        <title>The Genome Sequence of Saprolegnia declina VS20.</title>
        <authorList>
            <consortium name="The Broad Institute Genome Sequencing Platform"/>
            <person name="Russ C."/>
            <person name="Nusbaum C."/>
            <person name="Tyler B."/>
            <person name="van West P."/>
            <person name="Dieguez-Uribeondo J."/>
            <person name="de Bruijn I."/>
            <person name="Tripathy S."/>
            <person name="Jiang R."/>
            <person name="Young S.K."/>
            <person name="Zeng Q."/>
            <person name="Gargeya S."/>
            <person name="Fitzgerald M."/>
            <person name="Haas B."/>
            <person name="Abouelleil A."/>
            <person name="Alvarado L."/>
            <person name="Arachchi H.M."/>
            <person name="Berlin A."/>
            <person name="Chapman S.B."/>
            <person name="Goldberg J."/>
            <person name="Griggs A."/>
            <person name="Gujja S."/>
            <person name="Hansen M."/>
            <person name="Howarth C."/>
            <person name="Imamovic A."/>
            <person name="Larimer J."/>
            <person name="McCowen C."/>
            <person name="Montmayeur A."/>
            <person name="Murphy C."/>
            <person name="Neiman D."/>
            <person name="Pearson M."/>
            <person name="Priest M."/>
            <person name="Roberts A."/>
            <person name="Saif S."/>
            <person name="Shea T."/>
            <person name="Sisk P."/>
            <person name="Sykes S."/>
            <person name="Wortman J."/>
            <person name="Nusbaum C."/>
            <person name="Birren B."/>
        </authorList>
    </citation>
    <scope>NUCLEOTIDE SEQUENCE [LARGE SCALE GENOMIC DNA]</scope>
    <source>
        <strain evidence="5 6">VS20</strain>
    </source>
</reference>
<feature type="region of interest" description="Disordered" evidence="3">
    <location>
        <begin position="715"/>
        <end position="747"/>
    </location>
</feature>
<dbReference type="Pfam" id="PF19568">
    <property type="entry name" value="Spore_III_AA"/>
    <property type="match status" value="1"/>
</dbReference>
<dbReference type="InterPro" id="IPR003593">
    <property type="entry name" value="AAA+_ATPase"/>
</dbReference>
<dbReference type="VEuPathDB" id="FungiDB:SDRG_15809"/>
<evidence type="ECO:0000256" key="2">
    <source>
        <dbReference type="ARBA" id="ARBA00022840"/>
    </source>
</evidence>
<feature type="domain" description="AAA+ ATPase" evidence="4">
    <location>
        <begin position="1326"/>
        <end position="1462"/>
    </location>
</feature>
<dbReference type="InterPro" id="IPR027417">
    <property type="entry name" value="P-loop_NTPase"/>
</dbReference>
<evidence type="ECO:0000313" key="5">
    <source>
        <dbReference type="EMBL" id="EQC26320.1"/>
    </source>
</evidence>
<dbReference type="GO" id="GO:0005524">
    <property type="term" value="F:ATP binding"/>
    <property type="evidence" value="ECO:0007669"/>
    <property type="project" value="UniProtKB-KW"/>
</dbReference>
<dbReference type="OrthoDB" id="10358400at2759"/>
<dbReference type="InterPro" id="IPR036397">
    <property type="entry name" value="RNaseH_sf"/>
</dbReference>
<dbReference type="OMA" id="VEMNVAF"/>
<organism evidence="5 6">
    <name type="scientific">Saprolegnia diclina (strain VS20)</name>
    <dbReference type="NCBI Taxonomy" id="1156394"/>
    <lineage>
        <taxon>Eukaryota</taxon>
        <taxon>Sar</taxon>
        <taxon>Stramenopiles</taxon>
        <taxon>Oomycota</taxon>
        <taxon>Saprolegniomycetes</taxon>
        <taxon>Saprolegniales</taxon>
        <taxon>Saprolegniaceae</taxon>
        <taxon>Saprolegnia</taxon>
    </lineage>
</organism>
<dbReference type="PANTHER" id="PTHR20953">
    <property type="entry name" value="KINASE-RELATED"/>
    <property type="match status" value="1"/>
</dbReference>
<accession>T0PZ04</accession>
<dbReference type="Proteomes" id="UP000030762">
    <property type="component" value="Unassembled WGS sequence"/>
</dbReference>
<proteinExistence type="predicted"/>
<protein>
    <recommendedName>
        <fullName evidence="4">AAA+ ATPase domain-containing protein</fullName>
    </recommendedName>
</protein>
<dbReference type="CDD" id="cd00009">
    <property type="entry name" value="AAA"/>
    <property type="match status" value="1"/>
</dbReference>
<dbReference type="InterPro" id="IPR012337">
    <property type="entry name" value="RNaseH-like_sf"/>
</dbReference>
<dbReference type="InParanoid" id="T0PZ04"/>
<feature type="region of interest" description="Disordered" evidence="3">
    <location>
        <begin position="924"/>
        <end position="969"/>
    </location>
</feature>
<dbReference type="Gene3D" id="3.30.420.10">
    <property type="entry name" value="Ribonuclease H-like superfamily/Ribonuclease H"/>
    <property type="match status" value="1"/>
</dbReference>
<dbReference type="GeneID" id="19956536"/>
<dbReference type="SMART" id="SM00382">
    <property type="entry name" value="AAA"/>
    <property type="match status" value="1"/>
</dbReference>
<evidence type="ECO:0000259" key="4">
    <source>
        <dbReference type="SMART" id="SM00382"/>
    </source>
</evidence>
<gene>
    <name evidence="5" type="ORF">SDRG_15809</name>
</gene>
<dbReference type="GO" id="GO:0003676">
    <property type="term" value="F:nucleic acid binding"/>
    <property type="evidence" value="ECO:0007669"/>
    <property type="project" value="InterPro"/>
</dbReference>